<feature type="non-terminal residue" evidence="1">
    <location>
        <position position="33"/>
    </location>
</feature>
<dbReference type="EMBL" id="BARS01004510">
    <property type="protein sequence ID" value="GAF79347.1"/>
    <property type="molecule type" value="Genomic_DNA"/>
</dbReference>
<accession>X0STT2</accession>
<comment type="caution">
    <text evidence="1">The sequence shown here is derived from an EMBL/GenBank/DDBJ whole genome shotgun (WGS) entry which is preliminary data.</text>
</comment>
<protein>
    <submittedName>
        <fullName evidence="1">Uncharacterized protein</fullName>
    </submittedName>
</protein>
<evidence type="ECO:0000313" key="1">
    <source>
        <dbReference type="EMBL" id="GAF79347.1"/>
    </source>
</evidence>
<dbReference type="AlphaFoldDB" id="X0STT2"/>
<gene>
    <name evidence="1" type="ORF">S01H1_08815</name>
</gene>
<organism evidence="1">
    <name type="scientific">marine sediment metagenome</name>
    <dbReference type="NCBI Taxonomy" id="412755"/>
    <lineage>
        <taxon>unclassified sequences</taxon>
        <taxon>metagenomes</taxon>
        <taxon>ecological metagenomes</taxon>
    </lineage>
</organism>
<name>X0STT2_9ZZZZ</name>
<proteinExistence type="predicted"/>
<sequence>MIFTPLEAERQGAMIAAHFPTGRLWDAKDQVGT</sequence>
<reference evidence="1" key="1">
    <citation type="journal article" date="2014" name="Front. Microbiol.">
        <title>High frequency of phylogenetically diverse reductive dehalogenase-homologous genes in deep subseafloor sedimentary metagenomes.</title>
        <authorList>
            <person name="Kawai M."/>
            <person name="Futagami T."/>
            <person name="Toyoda A."/>
            <person name="Takaki Y."/>
            <person name="Nishi S."/>
            <person name="Hori S."/>
            <person name="Arai W."/>
            <person name="Tsubouchi T."/>
            <person name="Morono Y."/>
            <person name="Uchiyama I."/>
            <person name="Ito T."/>
            <person name="Fujiyama A."/>
            <person name="Inagaki F."/>
            <person name="Takami H."/>
        </authorList>
    </citation>
    <scope>NUCLEOTIDE SEQUENCE</scope>
    <source>
        <strain evidence="1">Expedition CK06-06</strain>
    </source>
</reference>